<protein>
    <submittedName>
        <fullName evidence="3">Uncharacterized protein</fullName>
    </submittedName>
</protein>
<evidence type="ECO:0000256" key="2">
    <source>
        <dbReference type="SAM" id="Phobius"/>
    </source>
</evidence>
<gene>
    <name evidence="3" type="ORF">M8542_03845</name>
</gene>
<comment type="caution">
    <text evidence="3">The sequence shown here is derived from an EMBL/GenBank/DDBJ whole genome shotgun (WGS) entry which is preliminary data.</text>
</comment>
<evidence type="ECO:0000313" key="4">
    <source>
        <dbReference type="Proteomes" id="UP001144096"/>
    </source>
</evidence>
<feature type="transmembrane region" description="Helical" evidence="2">
    <location>
        <begin position="42"/>
        <end position="61"/>
    </location>
</feature>
<sequence length="143" mass="14943">MTYAGGPQYPDPARPVPPRAGPPGPAQPPAAAPKKGKRRQKIVLTVFLIVVAGILALVWALSRDNGENAQVGNCVTESGENYVKIVDCGAANATLKVVGRVEDKTQIEAQVSACNGYPDADSVFWEGKEGQTGVVLCLAKTGK</sequence>
<evidence type="ECO:0000256" key="1">
    <source>
        <dbReference type="SAM" id="MobiDB-lite"/>
    </source>
</evidence>
<feature type="region of interest" description="Disordered" evidence="1">
    <location>
        <begin position="1"/>
        <end position="38"/>
    </location>
</feature>
<name>A0A9X2N7J3_9PSEU</name>
<keyword evidence="4" id="KW-1185">Reference proteome</keyword>
<keyword evidence="2" id="KW-0472">Membrane</keyword>
<dbReference type="AlphaFoldDB" id="A0A9X2N7J3"/>
<accession>A0A9X2N7J3</accession>
<organism evidence="3 4">
    <name type="scientific">Amycolatopsis iheyensis</name>
    <dbReference type="NCBI Taxonomy" id="2945988"/>
    <lineage>
        <taxon>Bacteria</taxon>
        <taxon>Bacillati</taxon>
        <taxon>Actinomycetota</taxon>
        <taxon>Actinomycetes</taxon>
        <taxon>Pseudonocardiales</taxon>
        <taxon>Pseudonocardiaceae</taxon>
        <taxon>Amycolatopsis</taxon>
    </lineage>
</organism>
<dbReference type="EMBL" id="JAMXQV010000002">
    <property type="protein sequence ID" value="MCR6481941.1"/>
    <property type="molecule type" value="Genomic_DNA"/>
</dbReference>
<reference evidence="3" key="1">
    <citation type="submission" date="2022-06" db="EMBL/GenBank/DDBJ databases">
        <title>Amycolatopsis iheyaensis sp. nov., a new species of the genus Amycolatopsis isolated from soil in Iheya island, Japan.</title>
        <authorList>
            <person name="Ngamcharungchit C."/>
            <person name="Kanto H."/>
            <person name="Take A."/>
            <person name="Intra B."/>
            <person name="Matsumoto A."/>
            <person name="Panbangred W."/>
            <person name="Inahashi Y."/>
        </authorList>
    </citation>
    <scope>NUCLEOTIDE SEQUENCE</scope>
    <source>
        <strain evidence="3">OK19-0408</strain>
    </source>
</reference>
<feature type="compositionally biased region" description="Pro residues" evidence="1">
    <location>
        <begin position="9"/>
        <end position="31"/>
    </location>
</feature>
<dbReference type="RefSeq" id="WP_257918588.1">
    <property type="nucleotide sequence ID" value="NZ_JAMXQV010000002.1"/>
</dbReference>
<keyword evidence="2" id="KW-0812">Transmembrane</keyword>
<proteinExistence type="predicted"/>
<dbReference type="Proteomes" id="UP001144096">
    <property type="component" value="Unassembled WGS sequence"/>
</dbReference>
<evidence type="ECO:0000313" key="3">
    <source>
        <dbReference type="EMBL" id="MCR6481941.1"/>
    </source>
</evidence>
<keyword evidence="2" id="KW-1133">Transmembrane helix</keyword>